<dbReference type="InterPro" id="IPR012820">
    <property type="entry name" value="Sucrose_synthase_pln/cyn"/>
</dbReference>
<dbReference type="FunFam" id="3.10.450.330:FF:000001">
    <property type="entry name" value="Sucrose synthase"/>
    <property type="match status" value="1"/>
</dbReference>
<reference evidence="8" key="1">
    <citation type="journal article" date="2023" name="Mol. Ecol. Resour.">
        <title>Chromosome-level genome assembly of a triploid poplar Populus alba 'Berolinensis'.</title>
        <authorList>
            <person name="Chen S."/>
            <person name="Yu Y."/>
            <person name="Wang X."/>
            <person name="Wang S."/>
            <person name="Zhang T."/>
            <person name="Zhou Y."/>
            <person name="He R."/>
            <person name="Meng N."/>
            <person name="Wang Y."/>
            <person name="Liu W."/>
            <person name="Liu Z."/>
            <person name="Liu J."/>
            <person name="Guo Q."/>
            <person name="Huang H."/>
            <person name="Sederoff R.R."/>
            <person name="Wang G."/>
            <person name="Qu G."/>
            <person name="Chen S."/>
        </authorList>
    </citation>
    <scope>NUCLEOTIDE SEQUENCE</scope>
    <source>
        <strain evidence="8">SC-2020</strain>
    </source>
</reference>
<proteinExistence type="inferred from homology"/>
<keyword evidence="9" id="KW-1185">Reference proteome</keyword>
<evidence type="ECO:0000259" key="6">
    <source>
        <dbReference type="Pfam" id="PF24861"/>
    </source>
</evidence>
<dbReference type="Gene3D" id="1.20.120.1230">
    <property type="match status" value="1"/>
</dbReference>
<dbReference type="EC" id="2.4.1.13" evidence="2"/>
<dbReference type="Pfam" id="PF24861">
    <property type="entry name" value="SUS_N"/>
    <property type="match status" value="1"/>
</dbReference>
<feature type="domain" description="Sucrose synthase N-terminal" evidence="6">
    <location>
        <begin position="1"/>
        <end position="111"/>
    </location>
</feature>
<dbReference type="GO" id="GO:0016157">
    <property type="term" value="F:sucrose synthase activity"/>
    <property type="evidence" value="ECO:0007669"/>
    <property type="project" value="UniProtKB-EC"/>
</dbReference>
<name>A0AAD6RHS7_9ROSI</name>
<dbReference type="InterPro" id="IPR056736">
    <property type="entry name" value="SUS_EPBD"/>
</dbReference>
<feature type="domain" description="Sucrose synthase EPBD" evidence="7">
    <location>
        <begin position="156"/>
        <end position="237"/>
    </location>
</feature>
<protein>
    <recommendedName>
        <fullName evidence="2">sucrose synthase</fullName>
        <ecNumber evidence="2">2.4.1.13</ecNumber>
    </recommendedName>
</protein>
<gene>
    <name evidence="8" type="ORF">NC653_007716</name>
</gene>
<dbReference type="AlphaFoldDB" id="A0AAD6RHS7"/>
<dbReference type="PANTHER" id="PTHR45839">
    <property type="match status" value="1"/>
</dbReference>
<dbReference type="Gene3D" id="3.10.450.330">
    <property type="match status" value="1"/>
</dbReference>
<keyword evidence="3" id="KW-0328">Glycosyltransferase</keyword>
<dbReference type="GO" id="GO:0005985">
    <property type="term" value="P:sucrose metabolic process"/>
    <property type="evidence" value="ECO:0007669"/>
    <property type="project" value="InterPro"/>
</dbReference>
<dbReference type="EMBL" id="JAQIZT010000002">
    <property type="protein sequence ID" value="KAJ7009168.1"/>
    <property type="molecule type" value="Genomic_DNA"/>
</dbReference>
<comment type="caution">
    <text evidence="8">The sequence shown here is derived from an EMBL/GenBank/DDBJ whole genome shotgun (WGS) entry which is preliminary data.</text>
</comment>
<evidence type="ECO:0000259" key="7">
    <source>
        <dbReference type="Pfam" id="PF24862"/>
    </source>
</evidence>
<evidence type="ECO:0000256" key="2">
    <source>
        <dbReference type="ARBA" id="ARBA00012540"/>
    </source>
</evidence>
<evidence type="ECO:0000313" key="9">
    <source>
        <dbReference type="Proteomes" id="UP001164929"/>
    </source>
</evidence>
<comment type="catalytic activity">
    <reaction evidence="5">
        <text>an NDP-alpha-D-glucose + D-fructose = a ribonucleoside 5'-diphosphate + sucrose + H(+)</text>
        <dbReference type="Rhea" id="RHEA:16241"/>
        <dbReference type="ChEBI" id="CHEBI:15378"/>
        <dbReference type="ChEBI" id="CHEBI:17992"/>
        <dbReference type="ChEBI" id="CHEBI:37721"/>
        <dbReference type="ChEBI" id="CHEBI:57930"/>
        <dbReference type="ChEBI" id="CHEBI:76533"/>
        <dbReference type="EC" id="2.4.1.13"/>
    </reaction>
</comment>
<organism evidence="8 9">
    <name type="scientific">Populus alba x Populus x berolinensis</name>
    <dbReference type="NCBI Taxonomy" id="444605"/>
    <lineage>
        <taxon>Eukaryota</taxon>
        <taxon>Viridiplantae</taxon>
        <taxon>Streptophyta</taxon>
        <taxon>Embryophyta</taxon>
        <taxon>Tracheophyta</taxon>
        <taxon>Spermatophyta</taxon>
        <taxon>Magnoliopsida</taxon>
        <taxon>eudicotyledons</taxon>
        <taxon>Gunneridae</taxon>
        <taxon>Pentapetalae</taxon>
        <taxon>rosids</taxon>
        <taxon>fabids</taxon>
        <taxon>Malpighiales</taxon>
        <taxon>Salicaceae</taxon>
        <taxon>Saliceae</taxon>
        <taxon>Populus</taxon>
    </lineage>
</organism>
<evidence type="ECO:0000256" key="1">
    <source>
        <dbReference type="ARBA" id="ARBA00005894"/>
    </source>
</evidence>
<evidence type="ECO:0000256" key="3">
    <source>
        <dbReference type="ARBA" id="ARBA00022676"/>
    </source>
</evidence>
<keyword evidence="4" id="KW-0808">Transferase</keyword>
<evidence type="ECO:0000256" key="5">
    <source>
        <dbReference type="ARBA" id="ARBA00049030"/>
    </source>
</evidence>
<dbReference type="InterPro" id="IPR056735">
    <property type="entry name" value="SUS_N"/>
</dbReference>
<evidence type="ECO:0000313" key="8">
    <source>
        <dbReference type="EMBL" id="KAJ7009168.1"/>
    </source>
</evidence>
<accession>A0AAD6RHS7</accession>
<sequence length="262" mass="29235">MRDRVQDTLSAHRNVLVSLLSRYVEQGKGILHPNNLIDELDNIVCDDAARLSLREGPFSEVLKAAHEAIVLPPFVAVSIRPRPGVWEFVRVDVSQLKVEELTVSEYLRFKEELVDGPTSHVSMTLFCLMTLMCLSLILSPSTAGFPRPTRSSSIGNGVQFLNRHLSSNMFRNKDTLEPLLDFLRVHKYKGHALMLNDRIKSVSRLQSALLKAEEYISKLPSETLYTEFEYTFQGMGFGERVGGYCSSGTGDDASSLGHTPSS</sequence>
<comment type="similarity">
    <text evidence="1">Belongs to the glycosyltransferase 1 family. Plant sucrose synthase subfamily.</text>
</comment>
<dbReference type="Pfam" id="PF24862">
    <property type="entry name" value="SUS_EPBD"/>
    <property type="match status" value="1"/>
</dbReference>
<dbReference type="PANTHER" id="PTHR45839:SF13">
    <property type="entry name" value="SUCROSE SYNTHASE 3"/>
    <property type="match status" value="1"/>
</dbReference>
<dbReference type="Proteomes" id="UP001164929">
    <property type="component" value="Chromosome 2"/>
</dbReference>
<evidence type="ECO:0000256" key="4">
    <source>
        <dbReference type="ARBA" id="ARBA00022679"/>
    </source>
</evidence>